<keyword evidence="4" id="KW-1185">Reference proteome</keyword>
<keyword evidence="1" id="KW-0732">Signal</keyword>
<accession>A0A8A4TST2</accession>
<feature type="domain" description="DUF3347" evidence="2">
    <location>
        <begin position="28"/>
        <end position="116"/>
    </location>
</feature>
<dbReference type="InterPro" id="IPR021782">
    <property type="entry name" value="DUF3347"/>
</dbReference>
<sequence length="161" mass="17451">MTFKTLFLSTLLMLGAQALAGGPLEPLFEKYHQVQTSLAADKFEDAKAGVALLEKAVAVVRDDNFSPSVKKTWNEQSKALGAALAASAKTKDIGALRVQFEHISNAMIALAKVTHPKGFQEYRCPMAFNNKGANWLQKEKAAANPYYGASMLRCGFPVATK</sequence>
<evidence type="ECO:0000259" key="2">
    <source>
        <dbReference type="Pfam" id="PF11827"/>
    </source>
</evidence>
<dbReference type="AlphaFoldDB" id="A0A8A4TST2"/>
<evidence type="ECO:0000313" key="3">
    <source>
        <dbReference type="EMBL" id="QTD49605.1"/>
    </source>
</evidence>
<dbReference type="KEGG" id="scor:J3U87_28795"/>
<evidence type="ECO:0000256" key="1">
    <source>
        <dbReference type="SAM" id="SignalP"/>
    </source>
</evidence>
<dbReference type="Proteomes" id="UP000663929">
    <property type="component" value="Chromosome"/>
</dbReference>
<dbReference type="RefSeq" id="WP_237379236.1">
    <property type="nucleotide sequence ID" value="NZ_CP071793.1"/>
</dbReference>
<proteinExistence type="predicted"/>
<dbReference type="Pfam" id="PF11827">
    <property type="entry name" value="DUF3347"/>
    <property type="match status" value="1"/>
</dbReference>
<feature type="signal peptide" evidence="1">
    <location>
        <begin position="1"/>
        <end position="20"/>
    </location>
</feature>
<gene>
    <name evidence="3" type="ORF">J3U87_28795</name>
</gene>
<organism evidence="3 4">
    <name type="scientific">Sulfidibacter corallicola</name>
    <dbReference type="NCBI Taxonomy" id="2818388"/>
    <lineage>
        <taxon>Bacteria</taxon>
        <taxon>Pseudomonadati</taxon>
        <taxon>Acidobacteriota</taxon>
        <taxon>Holophagae</taxon>
        <taxon>Acanthopleuribacterales</taxon>
        <taxon>Acanthopleuribacteraceae</taxon>
        <taxon>Sulfidibacter</taxon>
    </lineage>
</organism>
<name>A0A8A4TST2_SULCO</name>
<feature type="chain" id="PRO_5035155656" evidence="1">
    <location>
        <begin position="21"/>
        <end position="161"/>
    </location>
</feature>
<evidence type="ECO:0000313" key="4">
    <source>
        <dbReference type="Proteomes" id="UP000663929"/>
    </source>
</evidence>
<dbReference type="EMBL" id="CP071793">
    <property type="protein sequence ID" value="QTD49605.1"/>
    <property type="molecule type" value="Genomic_DNA"/>
</dbReference>
<protein>
    <submittedName>
        <fullName evidence="3">DUF3347 domain-containing protein</fullName>
    </submittedName>
</protein>
<reference evidence="3" key="1">
    <citation type="submission" date="2021-03" db="EMBL/GenBank/DDBJ databases">
        <title>Acanthopleuribacteraceae sp. M133.</title>
        <authorList>
            <person name="Wang G."/>
        </authorList>
    </citation>
    <scope>NUCLEOTIDE SEQUENCE</scope>
    <source>
        <strain evidence="3">M133</strain>
    </source>
</reference>